<protein>
    <submittedName>
        <fullName evidence="3">Uncharacterized protein</fullName>
    </submittedName>
</protein>
<dbReference type="Proteomes" id="UP001465976">
    <property type="component" value="Unassembled WGS sequence"/>
</dbReference>
<feature type="compositionally biased region" description="Low complexity" evidence="1">
    <location>
        <begin position="376"/>
        <end position="406"/>
    </location>
</feature>
<keyword evidence="2" id="KW-0472">Membrane</keyword>
<evidence type="ECO:0000256" key="1">
    <source>
        <dbReference type="SAM" id="MobiDB-lite"/>
    </source>
</evidence>
<evidence type="ECO:0000313" key="3">
    <source>
        <dbReference type="EMBL" id="KAL0573645.1"/>
    </source>
</evidence>
<feature type="compositionally biased region" description="Basic and acidic residues" evidence="1">
    <location>
        <begin position="362"/>
        <end position="375"/>
    </location>
</feature>
<dbReference type="EMBL" id="JBAHYK010000480">
    <property type="protein sequence ID" value="KAL0573645.1"/>
    <property type="molecule type" value="Genomic_DNA"/>
</dbReference>
<keyword evidence="4" id="KW-1185">Reference proteome</keyword>
<reference evidence="3 4" key="1">
    <citation type="submission" date="2024-02" db="EMBL/GenBank/DDBJ databases">
        <title>A draft genome for the cacao thread blight pathogen Marasmius crinis-equi.</title>
        <authorList>
            <person name="Cohen S.P."/>
            <person name="Baruah I.K."/>
            <person name="Amoako-Attah I."/>
            <person name="Bukari Y."/>
            <person name="Meinhardt L.W."/>
            <person name="Bailey B.A."/>
        </authorList>
    </citation>
    <scope>NUCLEOTIDE SEQUENCE [LARGE SCALE GENOMIC DNA]</scope>
    <source>
        <strain evidence="3 4">GH-76</strain>
    </source>
</reference>
<feature type="region of interest" description="Disordered" evidence="1">
    <location>
        <begin position="176"/>
        <end position="196"/>
    </location>
</feature>
<feature type="compositionally biased region" description="Basic residues" evidence="1">
    <location>
        <begin position="1"/>
        <end position="10"/>
    </location>
</feature>
<gene>
    <name evidence="3" type="ORF">V5O48_008317</name>
</gene>
<keyword evidence="2" id="KW-0812">Transmembrane</keyword>
<proteinExistence type="predicted"/>
<name>A0ABR3FEP5_9AGAR</name>
<accession>A0ABR3FEP5</accession>
<feature type="compositionally biased region" description="Polar residues" evidence="1">
    <location>
        <begin position="310"/>
        <end position="319"/>
    </location>
</feature>
<evidence type="ECO:0000313" key="4">
    <source>
        <dbReference type="Proteomes" id="UP001465976"/>
    </source>
</evidence>
<feature type="region of interest" description="Disordered" evidence="1">
    <location>
        <begin position="1"/>
        <end position="25"/>
    </location>
</feature>
<sequence>MTSDRRRRRTRTDGNAPRQLPPIASTSSFNWWPYPPFGASTSSAPLAAIATATTTVQPPQPTMPTATVAASSSSLVSSSLVSSTSFQSIATSTTLPTSAFSDNTTMVTITGTRGSQLATSSESFTEYPKVHPGSHNVNLNIILIVVFAVVGVLVGGIIAWFAYGCFTRKPGRRRRRSELEVGPAYCPPSPSSKVSREEYLQEKMSLRGGFEQDGDGHSWHVLDIQDDQLPSERTAFLDSDTQTLKSEFLAPLPYIRKPATASRSLYRAKTGASISVYSQVDHDDYEDIDTASFMGPDTFDPRSPRVVPSKTPTKKQSLNPDAIRRVPTTGTTTTMPTSDERTVSLSRRRPTCTRNDSSSLTDDSRSGSRDRDGDLSRTNTTKTTNTTRTTNTIKTTSTGRTGASTAMGFRILEESPLSTPLHRSPTSSEGFSWAGVGDMIWGSGQSADRYTNLPERGRSPAKKKSTGTTRTNRTRSKSVASASNEGGKVGGEDRERRLRDYYGYTAASGSHHMLPKSPPRITSPKLEGDLCFSPIIGQGQGRY</sequence>
<feature type="region of interest" description="Disordered" evidence="1">
    <location>
        <begin position="291"/>
        <end position="406"/>
    </location>
</feature>
<organism evidence="3 4">
    <name type="scientific">Marasmius crinis-equi</name>
    <dbReference type="NCBI Taxonomy" id="585013"/>
    <lineage>
        <taxon>Eukaryota</taxon>
        <taxon>Fungi</taxon>
        <taxon>Dikarya</taxon>
        <taxon>Basidiomycota</taxon>
        <taxon>Agaricomycotina</taxon>
        <taxon>Agaricomycetes</taxon>
        <taxon>Agaricomycetidae</taxon>
        <taxon>Agaricales</taxon>
        <taxon>Marasmiineae</taxon>
        <taxon>Marasmiaceae</taxon>
        <taxon>Marasmius</taxon>
    </lineage>
</organism>
<keyword evidence="2" id="KW-1133">Transmembrane helix</keyword>
<feature type="compositionally biased region" description="Low complexity" evidence="1">
    <location>
        <begin position="327"/>
        <end position="337"/>
    </location>
</feature>
<comment type="caution">
    <text evidence="3">The sequence shown here is derived from an EMBL/GenBank/DDBJ whole genome shotgun (WGS) entry which is preliminary data.</text>
</comment>
<feature type="region of interest" description="Disordered" evidence="1">
    <location>
        <begin position="445"/>
        <end position="496"/>
    </location>
</feature>
<evidence type="ECO:0000256" key="2">
    <source>
        <dbReference type="SAM" id="Phobius"/>
    </source>
</evidence>
<feature type="transmembrane region" description="Helical" evidence="2">
    <location>
        <begin position="139"/>
        <end position="163"/>
    </location>
</feature>